<dbReference type="RefSeq" id="WP_089233388.1">
    <property type="nucleotide sequence ID" value="NZ_FZOY01000004.1"/>
</dbReference>
<evidence type="ECO:0000313" key="2">
    <source>
        <dbReference type="Proteomes" id="UP000198426"/>
    </source>
</evidence>
<organism evidence="1 2">
    <name type="scientific">Tropicimonas sediminicola</name>
    <dbReference type="NCBI Taxonomy" id="1031541"/>
    <lineage>
        <taxon>Bacteria</taxon>
        <taxon>Pseudomonadati</taxon>
        <taxon>Pseudomonadota</taxon>
        <taxon>Alphaproteobacteria</taxon>
        <taxon>Rhodobacterales</taxon>
        <taxon>Roseobacteraceae</taxon>
        <taxon>Tropicimonas</taxon>
    </lineage>
</organism>
<reference evidence="1 2" key="1">
    <citation type="submission" date="2017-06" db="EMBL/GenBank/DDBJ databases">
        <authorList>
            <person name="Kim H.J."/>
            <person name="Triplett B.A."/>
        </authorList>
    </citation>
    <scope>NUCLEOTIDE SEQUENCE [LARGE SCALE GENOMIC DNA]</scope>
    <source>
        <strain evidence="1 2">DSM 29339</strain>
    </source>
</reference>
<dbReference type="AlphaFoldDB" id="A0A239IB83"/>
<dbReference type="Proteomes" id="UP000198426">
    <property type="component" value="Unassembled WGS sequence"/>
</dbReference>
<dbReference type="EMBL" id="FZOY01000004">
    <property type="protein sequence ID" value="SNS90672.1"/>
    <property type="molecule type" value="Genomic_DNA"/>
</dbReference>
<sequence length="85" mass="10126">MALEKTIARLDDYYARLKSDKADRIKVRHVEKVILKLEAKQEALRKDLEKATKPSKRERLEAKLKIVHDQMARARWLRKQITKSE</sequence>
<protein>
    <submittedName>
        <fullName evidence="1">Uncharacterized protein</fullName>
    </submittedName>
</protein>
<proteinExistence type="predicted"/>
<dbReference type="OrthoDB" id="7744760at2"/>
<gene>
    <name evidence="1" type="ORF">SAMN05421757_104305</name>
</gene>
<evidence type="ECO:0000313" key="1">
    <source>
        <dbReference type="EMBL" id="SNS90672.1"/>
    </source>
</evidence>
<name>A0A239IB83_9RHOB</name>
<accession>A0A239IB83</accession>
<keyword evidence="2" id="KW-1185">Reference proteome</keyword>